<sequence length="47" mass="4895">MLGPCGAEMPDFSLTDKPLPESLTLIKDITAGAAEIKAGPKGKERPV</sequence>
<accession>A0A1M5W4P2</accession>
<dbReference type="EMBL" id="FQXE01000005">
    <property type="protein sequence ID" value="SHH82430.1"/>
    <property type="molecule type" value="Genomic_DNA"/>
</dbReference>
<dbReference type="AlphaFoldDB" id="A0A1M5W4P2"/>
<gene>
    <name evidence="1" type="ORF">SAMN04488135_10589</name>
</gene>
<dbReference type="Proteomes" id="UP000184226">
    <property type="component" value="Unassembled WGS sequence"/>
</dbReference>
<evidence type="ECO:0000313" key="1">
    <source>
        <dbReference type="EMBL" id="SHH82430.1"/>
    </source>
</evidence>
<name>A0A1M5W4P2_9BURK</name>
<protein>
    <submittedName>
        <fullName evidence="1">Uncharacterized protein</fullName>
    </submittedName>
</protein>
<organism evidence="1 2">
    <name type="scientific">Pollutimonas bauzanensis</name>
    <dbReference type="NCBI Taxonomy" id="658167"/>
    <lineage>
        <taxon>Bacteria</taxon>
        <taxon>Pseudomonadati</taxon>
        <taxon>Pseudomonadota</taxon>
        <taxon>Betaproteobacteria</taxon>
        <taxon>Burkholderiales</taxon>
        <taxon>Alcaligenaceae</taxon>
        <taxon>Pollutimonas</taxon>
    </lineage>
</organism>
<reference evidence="1 2" key="1">
    <citation type="submission" date="2016-11" db="EMBL/GenBank/DDBJ databases">
        <authorList>
            <person name="Jaros S."/>
            <person name="Januszkiewicz K."/>
            <person name="Wedrychowicz H."/>
        </authorList>
    </citation>
    <scope>NUCLEOTIDE SEQUENCE [LARGE SCALE GENOMIC DNA]</scope>
    <source>
        <strain evidence="1 2">CGMCC 1.10190</strain>
    </source>
</reference>
<proteinExistence type="predicted"/>
<evidence type="ECO:0000313" key="2">
    <source>
        <dbReference type="Proteomes" id="UP000184226"/>
    </source>
</evidence>
<dbReference type="STRING" id="658167.SAMN04488135_10589"/>
<keyword evidence="2" id="KW-1185">Reference proteome</keyword>